<keyword evidence="6" id="KW-0812">Transmembrane</keyword>
<comment type="similarity">
    <text evidence="1">Belongs to the sigma-70 factor family. ECF subfamily.</text>
</comment>
<dbReference type="GO" id="GO:0016987">
    <property type="term" value="F:sigma factor activity"/>
    <property type="evidence" value="ECO:0007669"/>
    <property type="project" value="UniProtKB-KW"/>
</dbReference>
<dbReference type="Pfam" id="PF04545">
    <property type="entry name" value="Sigma70_r4"/>
    <property type="match status" value="1"/>
</dbReference>
<evidence type="ECO:0000259" key="7">
    <source>
        <dbReference type="Pfam" id="PF04545"/>
    </source>
</evidence>
<dbReference type="RefSeq" id="WP_113694044.1">
    <property type="nucleotide sequence ID" value="NZ_CP015163.1"/>
</dbReference>
<evidence type="ECO:0000313" key="9">
    <source>
        <dbReference type="Proteomes" id="UP000250434"/>
    </source>
</evidence>
<reference evidence="8 9" key="1">
    <citation type="submission" date="2016-04" db="EMBL/GenBank/DDBJ databases">
        <title>Complete genome sequence and analysis of deep-sea sediment isolate, Amycolatopsis sp. WP1.</title>
        <authorList>
            <person name="Wang H."/>
            <person name="Chen S."/>
            <person name="Wu Q."/>
        </authorList>
    </citation>
    <scope>NUCLEOTIDE SEQUENCE [LARGE SCALE GENOMIC DNA]</scope>
    <source>
        <strain evidence="8 9">WP1</strain>
    </source>
</reference>
<name>A0A344L9R4_9PSEU</name>
<feature type="transmembrane region" description="Helical" evidence="6">
    <location>
        <begin position="224"/>
        <end position="248"/>
    </location>
</feature>
<gene>
    <name evidence="8" type="ORF">A4R43_21680</name>
</gene>
<keyword evidence="3" id="KW-0731">Sigma factor</keyword>
<dbReference type="GO" id="GO:0006352">
    <property type="term" value="P:DNA-templated transcription initiation"/>
    <property type="evidence" value="ECO:0007669"/>
    <property type="project" value="InterPro"/>
</dbReference>
<keyword evidence="6" id="KW-1133">Transmembrane helix</keyword>
<dbReference type="PANTHER" id="PTHR43133:SF8">
    <property type="entry name" value="RNA POLYMERASE SIGMA FACTOR HI_1459-RELATED"/>
    <property type="match status" value="1"/>
</dbReference>
<dbReference type="SUPFAM" id="SSF88659">
    <property type="entry name" value="Sigma3 and sigma4 domains of RNA polymerase sigma factors"/>
    <property type="match status" value="1"/>
</dbReference>
<dbReference type="InterPro" id="IPR013324">
    <property type="entry name" value="RNA_pol_sigma_r3/r4-like"/>
</dbReference>
<evidence type="ECO:0000256" key="4">
    <source>
        <dbReference type="ARBA" id="ARBA00023125"/>
    </source>
</evidence>
<evidence type="ECO:0000256" key="5">
    <source>
        <dbReference type="ARBA" id="ARBA00023163"/>
    </source>
</evidence>
<evidence type="ECO:0000256" key="1">
    <source>
        <dbReference type="ARBA" id="ARBA00010641"/>
    </source>
</evidence>
<dbReference type="SUPFAM" id="SSF88946">
    <property type="entry name" value="Sigma2 domain of RNA polymerase sigma factors"/>
    <property type="match status" value="1"/>
</dbReference>
<keyword evidence="4" id="KW-0238">DNA-binding</keyword>
<dbReference type="KEGG" id="aab:A4R43_21680"/>
<dbReference type="GO" id="GO:0003677">
    <property type="term" value="F:DNA binding"/>
    <property type="evidence" value="ECO:0007669"/>
    <property type="project" value="UniProtKB-KW"/>
</dbReference>
<keyword evidence="6" id="KW-0472">Membrane</keyword>
<dbReference type="InterPro" id="IPR007630">
    <property type="entry name" value="RNA_pol_sigma70_r4"/>
</dbReference>
<feature type="transmembrane region" description="Helical" evidence="6">
    <location>
        <begin position="254"/>
        <end position="276"/>
    </location>
</feature>
<dbReference type="InterPro" id="IPR036388">
    <property type="entry name" value="WH-like_DNA-bd_sf"/>
</dbReference>
<dbReference type="Gene3D" id="1.10.10.10">
    <property type="entry name" value="Winged helix-like DNA-binding domain superfamily/Winged helix DNA-binding domain"/>
    <property type="match status" value="1"/>
</dbReference>
<dbReference type="InterPro" id="IPR039425">
    <property type="entry name" value="RNA_pol_sigma-70-like"/>
</dbReference>
<organism evidence="8 9">
    <name type="scientific">Amycolatopsis albispora</name>
    <dbReference type="NCBI Taxonomy" id="1804986"/>
    <lineage>
        <taxon>Bacteria</taxon>
        <taxon>Bacillati</taxon>
        <taxon>Actinomycetota</taxon>
        <taxon>Actinomycetes</taxon>
        <taxon>Pseudonocardiales</taxon>
        <taxon>Pseudonocardiaceae</taxon>
        <taxon>Amycolatopsis</taxon>
    </lineage>
</organism>
<keyword evidence="9" id="KW-1185">Reference proteome</keyword>
<evidence type="ECO:0000256" key="6">
    <source>
        <dbReference type="SAM" id="Phobius"/>
    </source>
</evidence>
<evidence type="ECO:0000313" key="8">
    <source>
        <dbReference type="EMBL" id="AXB44788.1"/>
    </source>
</evidence>
<dbReference type="AlphaFoldDB" id="A0A344L9R4"/>
<accession>A0A344L9R4</accession>
<protein>
    <recommendedName>
        <fullName evidence="7">RNA polymerase sigma-70 region 4 domain-containing protein</fullName>
    </recommendedName>
</protein>
<evidence type="ECO:0000256" key="2">
    <source>
        <dbReference type="ARBA" id="ARBA00023015"/>
    </source>
</evidence>
<dbReference type="Proteomes" id="UP000250434">
    <property type="component" value="Chromosome"/>
</dbReference>
<evidence type="ECO:0000256" key="3">
    <source>
        <dbReference type="ARBA" id="ARBA00023082"/>
    </source>
</evidence>
<dbReference type="OrthoDB" id="3693163at2"/>
<feature type="domain" description="RNA polymerase sigma-70 region 4" evidence="7">
    <location>
        <begin position="125"/>
        <end position="172"/>
    </location>
</feature>
<keyword evidence="2" id="KW-0805">Transcription regulation</keyword>
<dbReference type="InterPro" id="IPR013325">
    <property type="entry name" value="RNA_pol_sigma_r2"/>
</dbReference>
<dbReference type="PANTHER" id="PTHR43133">
    <property type="entry name" value="RNA POLYMERASE ECF-TYPE SIGMA FACTO"/>
    <property type="match status" value="1"/>
</dbReference>
<sequence>MNEAHDDAAAQPRTLEEACTQLYEPLCEFVRRRAAAMYGRVHLSDGAEGVVQRVFEAARTVGWDTIRQPRAWLYAVARRHLHAMADWQRAELPTAVPGPAVTWTSSAPVCTPEVGVAAVIAGQTLSELPNRQRQVAHLRFHERWTFTEIASALGISEAAARVHVPGAREVLRAAVPDERTDGPQVWWKCGPRAEDTEQPARSNVRAPKAKDIDGSVRRADLISVLVMAVTGALAAGISVPLGGVWGVVALSGTSVLILAGAVLAARYLWAWHLWAWHADWRRERARARPPRSGSLAKIRQFLRDCSRAMLFPWWRLWWLLRNLRW</sequence>
<keyword evidence="5" id="KW-0804">Transcription</keyword>
<dbReference type="EMBL" id="CP015163">
    <property type="protein sequence ID" value="AXB44788.1"/>
    <property type="molecule type" value="Genomic_DNA"/>
</dbReference>
<dbReference type="CDD" id="cd06171">
    <property type="entry name" value="Sigma70_r4"/>
    <property type="match status" value="1"/>
</dbReference>
<proteinExistence type="inferred from homology"/>